<dbReference type="Proteomes" id="UP000054270">
    <property type="component" value="Unassembled WGS sequence"/>
</dbReference>
<proteinExistence type="predicted"/>
<feature type="compositionally biased region" description="Low complexity" evidence="1">
    <location>
        <begin position="1"/>
        <end position="11"/>
    </location>
</feature>
<feature type="compositionally biased region" description="Polar residues" evidence="1">
    <location>
        <begin position="113"/>
        <end position="122"/>
    </location>
</feature>
<evidence type="ECO:0000313" key="2">
    <source>
        <dbReference type="EMBL" id="KJA20936.1"/>
    </source>
</evidence>
<feature type="compositionally biased region" description="Basic residues" evidence="1">
    <location>
        <begin position="20"/>
        <end position="45"/>
    </location>
</feature>
<feature type="compositionally biased region" description="Basic residues" evidence="1">
    <location>
        <begin position="57"/>
        <end position="76"/>
    </location>
</feature>
<gene>
    <name evidence="2" type="ORF">HYPSUDRAFT_763523</name>
</gene>
<protein>
    <submittedName>
        <fullName evidence="2">Uncharacterized protein</fullName>
    </submittedName>
</protein>
<accession>A0A0D2NWQ7</accession>
<dbReference type="AlphaFoldDB" id="A0A0D2NWQ7"/>
<keyword evidence="3" id="KW-1185">Reference proteome</keyword>
<name>A0A0D2NWQ7_HYPSF</name>
<feature type="compositionally biased region" description="Basic and acidic residues" evidence="1">
    <location>
        <begin position="94"/>
        <end position="103"/>
    </location>
</feature>
<feature type="region of interest" description="Disordered" evidence="1">
    <location>
        <begin position="1"/>
        <end position="173"/>
    </location>
</feature>
<feature type="compositionally biased region" description="Low complexity" evidence="1">
    <location>
        <begin position="123"/>
        <end position="141"/>
    </location>
</feature>
<sequence length="173" mass="19118">MPSFPSARLLPSLPPLPPARGRHHLSGVARQLHRVHPALARRGRPSPHGTGFSLRCCRPRPRPRLQHRLSCPHRPPRTPSRDFSQRFRPLLLGARKEPPERGRPQPPADARQSRGQNTTFAGQQSLLLASLPATPSPSTAQRSSSLQTPASMRRVRPALARRGVGPPDLHQPD</sequence>
<reference evidence="3" key="1">
    <citation type="submission" date="2014-04" db="EMBL/GenBank/DDBJ databases">
        <title>Evolutionary Origins and Diversification of the Mycorrhizal Mutualists.</title>
        <authorList>
            <consortium name="DOE Joint Genome Institute"/>
            <consortium name="Mycorrhizal Genomics Consortium"/>
            <person name="Kohler A."/>
            <person name="Kuo A."/>
            <person name="Nagy L.G."/>
            <person name="Floudas D."/>
            <person name="Copeland A."/>
            <person name="Barry K.W."/>
            <person name="Cichocki N."/>
            <person name="Veneault-Fourrey C."/>
            <person name="LaButti K."/>
            <person name="Lindquist E.A."/>
            <person name="Lipzen A."/>
            <person name="Lundell T."/>
            <person name="Morin E."/>
            <person name="Murat C."/>
            <person name="Riley R."/>
            <person name="Ohm R."/>
            <person name="Sun H."/>
            <person name="Tunlid A."/>
            <person name="Henrissat B."/>
            <person name="Grigoriev I.V."/>
            <person name="Hibbett D.S."/>
            <person name="Martin F."/>
        </authorList>
    </citation>
    <scope>NUCLEOTIDE SEQUENCE [LARGE SCALE GENOMIC DNA]</scope>
    <source>
        <strain evidence="3">FD-334 SS-4</strain>
    </source>
</reference>
<evidence type="ECO:0000313" key="3">
    <source>
        <dbReference type="Proteomes" id="UP000054270"/>
    </source>
</evidence>
<evidence type="ECO:0000256" key="1">
    <source>
        <dbReference type="SAM" id="MobiDB-lite"/>
    </source>
</evidence>
<dbReference type="EMBL" id="KN817562">
    <property type="protein sequence ID" value="KJA20936.1"/>
    <property type="molecule type" value="Genomic_DNA"/>
</dbReference>
<organism evidence="2 3">
    <name type="scientific">Hypholoma sublateritium (strain FD-334 SS-4)</name>
    <dbReference type="NCBI Taxonomy" id="945553"/>
    <lineage>
        <taxon>Eukaryota</taxon>
        <taxon>Fungi</taxon>
        <taxon>Dikarya</taxon>
        <taxon>Basidiomycota</taxon>
        <taxon>Agaricomycotina</taxon>
        <taxon>Agaricomycetes</taxon>
        <taxon>Agaricomycetidae</taxon>
        <taxon>Agaricales</taxon>
        <taxon>Agaricineae</taxon>
        <taxon>Strophariaceae</taxon>
        <taxon>Hypholoma</taxon>
    </lineage>
</organism>